<evidence type="ECO:0000256" key="1">
    <source>
        <dbReference type="SAM" id="SignalP"/>
    </source>
</evidence>
<gene>
    <name evidence="3" type="ORF">F4Y08_10105</name>
</gene>
<dbReference type="PANTHER" id="PTHR30290">
    <property type="entry name" value="PERIPLASMIC BINDING COMPONENT OF ABC TRANSPORTER"/>
    <property type="match status" value="1"/>
</dbReference>
<organism evidence="3">
    <name type="scientific">Caldilineaceae bacterium SB0662_bin_9</name>
    <dbReference type="NCBI Taxonomy" id="2605258"/>
    <lineage>
        <taxon>Bacteria</taxon>
        <taxon>Bacillati</taxon>
        <taxon>Chloroflexota</taxon>
        <taxon>Caldilineae</taxon>
        <taxon>Caldilineales</taxon>
        <taxon>Caldilineaceae</taxon>
    </lineage>
</organism>
<name>A0A6B1DSF6_9CHLR</name>
<dbReference type="InterPro" id="IPR039424">
    <property type="entry name" value="SBP_5"/>
</dbReference>
<evidence type="ECO:0000259" key="2">
    <source>
        <dbReference type="Pfam" id="PF00496"/>
    </source>
</evidence>
<feature type="signal peptide" evidence="1">
    <location>
        <begin position="1"/>
        <end position="21"/>
    </location>
</feature>
<dbReference type="GO" id="GO:1904680">
    <property type="term" value="F:peptide transmembrane transporter activity"/>
    <property type="evidence" value="ECO:0007669"/>
    <property type="project" value="TreeGrafter"/>
</dbReference>
<dbReference type="Gene3D" id="3.40.190.10">
    <property type="entry name" value="Periplasmic binding protein-like II"/>
    <property type="match status" value="1"/>
</dbReference>
<comment type="caution">
    <text evidence="3">The sequence shown here is derived from an EMBL/GenBank/DDBJ whole genome shotgun (WGS) entry which is preliminary data.</text>
</comment>
<keyword evidence="1" id="KW-0732">Signal</keyword>
<feature type="chain" id="PRO_5025651840" description="Solute-binding protein family 5 domain-containing protein" evidence="1">
    <location>
        <begin position="22"/>
        <end position="665"/>
    </location>
</feature>
<dbReference type="Pfam" id="PF00496">
    <property type="entry name" value="SBP_bac_5"/>
    <property type="match status" value="1"/>
</dbReference>
<dbReference type="GO" id="GO:0015833">
    <property type="term" value="P:peptide transport"/>
    <property type="evidence" value="ECO:0007669"/>
    <property type="project" value="TreeGrafter"/>
</dbReference>
<dbReference type="AlphaFoldDB" id="A0A6B1DSF6"/>
<sequence>MHMRHRFMLLGALLIALLALAACGAQEAEEEAPMAEPEAPAVDMSDSPYGEAPMLAEMVAAGELPPVEERLPVEPVVVPVVDEIGQYGGTWHTASWWAGMGNIKMIVYDPPVRWRADYNGYQPGLFKDYVFNEDGTQVTYYLREGLKWSDGAPYTTSDLQFWWEDLATNADYGDVVVPWYGFNSDGETMDVEFVDDYTMTWTWDEPHWITPTILAQGFWEFQDRIMKPRHYLEQFHPAYSDNEDYSALLEATQDYFRNPDHPVITGWVTQSMDAGVRAVLVRNPFYWKVDPEGNQLPYIDYMDIEVVENEETRLLNLSEGKYDASFRDGSSNPTHIPFLTQKAEDGDYTLYTDWVNGAGGWPCWLINQDYIGDGEDPDKDAEIRALLRDVNWRKGVSVAIDRERLIDVVWDGIGIPQQSTISPQAWHFQSPEGQAINEAWQQADAEYDPDLAAQRFEAAGFTDQDGDGWRDLPSGKPFQLILDSGDWGGQVISENSNIELKEQMTAIGIDAIVNDLFGQPEWGSRQTEAKYMFRNCHASELDIWTYPDWIFPLRGNRAWPLQGRWRQTGGAEGEEPLPGSPAAKLQALYDKGIATGDQEERHKVVWEAVQIHIDEGPFTLGGAGDQPMPVVIKNYFKNVPSFGILGPWAPGSPGNVHPEQFYIEQ</sequence>
<dbReference type="Gene3D" id="3.10.105.10">
    <property type="entry name" value="Dipeptide-binding Protein, Domain 3"/>
    <property type="match status" value="1"/>
</dbReference>
<reference evidence="3" key="1">
    <citation type="submission" date="2019-09" db="EMBL/GenBank/DDBJ databases">
        <title>Characterisation of the sponge microbiome using genome-centric metagenomics.</title>
        <authorList>
            <person name="Engelberts J.P."/>
            <person name="Robbins S.J."/>
            <person name="De Goeij J.M."/>
            <person name="Aranda M."/>
            <person name="Bell S.C."/>
            <person name="Webster N.S."/>
        </authorList>
    </citation>
    <scope>NUCLEOTIDE SEQUENCE</scope>
    <source>
        <strain evidence="3">SB0662_bin_9</strain>
    </source>
</reference>
<proteinExistence type="predicted"/>
<dbReference type="PROSITE" id="PS51257">
    <property type="entry name" value="PROKAR_LIPOPROTEIN"/>
    <property type="match status" value="1"/>
</dbReference>
<dbReference type="InterPro" id="IPR000914">
    <property type="entry name" value="SBP_5_dom"/>
</dbReference>
<dbReference type="PANTHER" id="PTHR30290:SF62">
    <property type="entry name" value="OLIGOPEPTIDE ABC TRANSPORTER, PERIPLASMIC OLIGOPEPTIDE-BINDING PROTEIN"/>
    <property type="match status" value="1"/>
</dbReference>
<protein>
    <recommendedName>
        <fullName evidence="2">Solute-binding protein family 5 domain-containing protein</fullName>
    </recommendedName>
</protein>
<dbReference type="SUPFAM" id="SSF53850">
    <property type="entry name" value="Periplasmic binding protein-like II"/>
    <property type="match status" value="1"/>
</dbReference>
<accession>A0A6B1DSF6</accession>
<evidence type="ECO:0000313" key="3">
    <source>
        <dbReference type="EMBL" id="MYD90670.1"/>
    </source>
</evidence>
<feature type="domain" description="Solute-binding protein family 5" evidence="2">
    <location>
        <begin position="121"/>
        <end position="531"/>
    </location>
</feature>
<dbReference type="EMBL" id="VXPY01000072">
    <property type="protein sequence ID" value="MYD90670.1"/>
    <property type="molecule type" value="Genomic_DNA"/>
</dbReference>